<reference evidence="1 2" key="1">
    <citation type="submission" date="2015-06" db="EMBL/GenBank/DDBJ databases">
        <title>Comparative genome analysis of nirS-carrying Bradyrhizobium sp. strains.</title>
        <authorList>
            <person name="Ishii S."/>
            <person name="Jang J."/>
            <person name="Nishizawa T."/>
            <person name="Senoo K."/>
        </authorList>
    </citation>
    <scope>NUCLEOTIDE SEQUENCE [LARGE SCALE GENOMIC DNA]</scope>
    <source>
        <strain evidence="1 2">TSA1</strain>
    </source>
</reference>
<accession>A0A2M6UF73</accession>
<gene>
    <name evidence="1" type="ORF">TSA1_22450</name>
</gene>
<dbReference type="Proteomes" id="UP000228930">
    <property type="component" value="Unassembled WGS sequence"/>
</dbReference>
<dbReference type="AlphaFoldDB" id="A0A2M6UF73"/>
<sequence>MPLAGKGMLLTSMNIDAADEADFNRWYDREHLEERVAIDGFLEARRYVAHAANPKYLSLYSTETLDVLDSPAYRARLANQTDWSRRCMARFKDMLRVVARITISIGTGRGAALGLVRLRPTPDNAGPWRDALQEKLVPGNREGIISMHLLESEPELSGAMAGIPAVRNEGARDWFVLIDGTHVGAVSAVIAERFTGPAAAPFPLPVSVGTYSLMWDLAKSDIASG</sequence>
<organism evidence="1 2">
    <name type="scientific">Bradyrhizobium nitroreducens</name>
    <dbReference type="NCBI Taxonomy" id="709803"/>
    <lineage>
        <taxon>Bacteria</taxon>
        <taxon>Pseudomonadati</taxon>
        <taxon>Pseudomonadota</taxon>
        <taxon>Alphaproteobacteria</taxon>
        <taxon>Hyphomicrobiales</taxon>
        <taxon>Nitrobacteraceae</taxon>
        <taxon>Bradyrhizobium</taxon>
    </lineage>
</organism>
<keyword evidence="2" id="KW-1185">Reference proteome</keyword>
<dbReference type="EMBL" id="LFJC01000003">
    <property type="protein sequence ID" value="PIT03208.1"/>
    <property type="molecule type" value="Genomic_DNA"/>
</dbReference>
<proteinExistence type="predicted"/>
<comment type="caution">
    <text evidence="1">The sequence shown here is derived from an EMBL/GenBank/DDBJ whole genome shotgun (WGS) entry which is preliminary data.</text>
</comment>
<evidence type="ECO:0000313" key="1">
    <source>
        <dbReference type="EMBL" id="PIT03208.1"/>
    </source>
</evidence>
<dbReference type="RefSeq" id="WP_100178359.1">
    <property type="nucleotide sequence ID" value="NZ_LFJC01000003.1"/>
</dbReference>
<protein>
    <submittedName>
        <fullName evidence="1">Uncharacterized protein</fullName>
    </submittedName>
</protein>
<name>A0A2M6UF73_9BRAD</name>
<evidence type="ECO:0000313" key="2">
    <source>
        <dbReference type="Proteomes" id="UP000228930"/>
    </source>
</evidence>